<dbReference type="PANTHER" id="PTHR42939:SF1">
    <property type="entry name" value="ABC TRANSPORTER ATP-BINDING PROTEIN ALBC-RELATED"/>
    <property type="match status" value="1"/>
</dbReference>
<dbReference type="STRING" id="1073423.SAMN04488700_0395"/>
<evidence type="ECO:0000256" key="2">
    <source>
        <dbReference type="ARBA" id="ARBA00022741"/>
    </source>
</evidence>
<dbReference type="SMART" id="SM00382">
    <property type="entry name" value="AAA"/>
    <property type="match status" value="1"/>
</dbReference>
<evidence type="ECO:0000256" key="1">
    <source>
        <dbReference type="ARBA" id="ARBA00022448"/>
    </source>
</evidence>
<dbReference type="GO" id="GO:0016887">
    <property type="term" value="F:ATP hydrolysis activity"/>
    <property type="evidence" value="ECO:0007669"/>
    <property type="project" value="InterPro"/>
</dbReference>
<evidence type="ECO:0000313" key="5">
    <source>
        <dbReference type="EMBL" id="SMH27011.1"/>
    </source>
</evidence>
<dbReference type="PANTHER" id="PTHR42939">
    <property type="entry name" value="ABC TRANSPORTER ATP-BINDING PROTEIN ALBC-RELATED"/>
    <property type="match status" value="1"/>
</dbReference>
<name>A0A1X7MRQ6_9LACT</name>
<gene>
    <name evidence="5" type="ORF">SAMN04488700_0395</name>
</gene>
<dbReference type="InterPro" id="IPR003439">
    <property type="entry name" value="ABC_transporter-like_ATP-bd"/>
</dbReference>
<dbReference type="EMBL" id="FXBJ01000002">
    <property type="protein sequence ID" value="SMH27011.1"/>
    <property type="molecule type" value="Genomic_DNA"/>
</dbReference>
<reference evidence="5 6" key="1">
    <citation type="submission" date="2017-04" db="EMBL/GenBank/DDBJ databases">
        <authorList>
            <person name="Afonso C.L."/>
            <person name="Miller P.J."/>
            <person name="Scott M.A."/>
            <person name="Spackman E."/>
            <person name="Goraichik I."/>
            <person name="Dimitrov K.M."/>
            <person name="Suarez D.L."/>
            <person name="Swayne D.E."/>
        </authorList>
    </citation>
    <scope>NUCLEOTIDE SEQUENCE [LARGE SCALE GENOMIC DNA]</scope>
    <source>
        <strain evidence="5 6">LMG26642</strain>
    </source>
</reference>
<dbReference type="AlphaFoldDB" id="A0A1X7MRQ6"/>
<dbReference type="InterPro" id="IPR027417">
    <property type="entry name" value="P-loop_NTPase"/>
</dbReference>
<dbReference type="Gene3D" id="3.40.50.300">
    <property type="entry name" value="P-loop containing nucleotide triphosphate hydrolases"/>
    <property type="match status" value="1"/>
</dbReference>
<dbReference type="Proteomes" id="UP000193435">
    <property type="component" value="Unassembled WGS sequence"/>
</dbReference>
<dbReference type="CDD" id="cd03230">
    <property type="entry name" value="ABC_DR_subfamily_A"/>
    <property type="match status" value="1"/>
</dbReference>
<evidence type="ECO:0000259" key="4">
    <source>
        <dbReference type="PROSITE" id="PS50893"/>
    </source>
</evidence>
<accession>A0A1X7MRQ6</accession>
<dbReference type="GO" id="GO:0005524">
    <property type="term" value="F:ATP binding"/>
    <property type="evidence" value="ECO:0007669"/>
    <property type="project" value="UniProtKB-KW"/>
</dbReference>
<proteinExistence type="predicted"/>
<organism evidence="5 6">
    <name type="scientific">Carnobacterium iners</name>
    <dbReference type="NCBI Taxonomy" id="1073423"/>
    <lineage>
        <taxon>Bacteria</taxon>
        <taxon>Bacillati</taxon>
        <taxon>Bacillota</taxon>
        <taxon>Bacilli</taxon>
        <taxon>Lactobacillales</taxon>
        <taxon>Carnobacteriaceae</taxon>
        <taxon>Carnobacterium</taxon>
    </lineage>
</organism>
<keyword evidence="2" id="KW-0547">Nucleotide-binding</keyword>
<evidence type="ECO:0000256" key="3">
    <source>
        <dbReference type="ARBA" id="ARBA00022840"/>
    </source>
</evidence>
<keyword evidence="1" id="KW-0813">Transport</keyword>
<evidence type="ECO:0000313" key="6">
    <source>
        <dbReference type="Proteomes" id="UP000193435"/>
    </source>
</evidence>
<dbReference type="PROSITE" id="PS50893">
    <property type="entry name" value="ABC_TRANSPORTER_2"/>
    <property type="match status" value="1"/>
</dbReference>
<dbReference type="InterPro" id="IPR003593">
    <property type="entry name" value="AAA+_ATPase"/>
</dbReference>
<dbReference type="Pfam" id="PF00005">
    <property type="entry name" value="ABC_tran"/>
    <property type="match status" value="1"/>
</dbReference>
<dbReference type="SUPFAM" id="SSF52540">
    <property type="entry name" value="P-loop containing nucleoside triphosphate hydrolases"/>
    <property type="match status" value="1"/>
</dbReference>
<sequence>MLTIKNISVNYGKKIILEKLDFELNSSEIIGLVAPNGAGKTTLLRTIAGLIRPDSGEVFINGLTVVNNRQAYYKTLYFVESNHTLYSNLKGIDHLNYVKAIWHSSVSVEQVIKDLAIKEYVNRPIKKLSLGMKQQILIAMCIVSDADVILLDEPMNGLDPTNMKNISEQLIKLKNKQKLILFSSHILSNVDNISDKVLFLKNKKIDYLLDFEKESLSSEVVYDQLFGQESLL</sequence>
<dbReference type="InterPro" id="IPR051782">
    <property type="entry name" value="ABC_Transporter_VariousFunc"/>
</dbReference>
<protein>
    <submittedName>
        <fullName evidence="5">ABC-2 type transport system ATP-binding protein</fullName>
    </submittedName>
</protein>
<dbReference type="RefSeq" id="WP_159446038.1">
    <property type="nucleotide sequence ID" value="NZ_FOAH01000040.1"/>
</dbReference>
<keyword evidence="3 5" id="KW-0067">ATP-binding</keyword>
<feature type="domain" description="ABC transporter" evidence="4">
    <location>
        <begin position="2"/>
        <end position="227"/>
    </location>
</feature>
<keyword evidence="6" id="KW-1185">Reference proteome</keyword>